<keyword evidence="2" id="KW-0732">Signal</keyword>
<reference evidence="4 5" key="1">
    <citation type="submission" date="2013-04" db="EMBL/GenBank/DDBJ databases">
        <title>The Genome Sequence of Parabacteroides gordonii DSM 23371.</title>
        <authorList>
            <consortium name="The Broad Institute Genomics Platform"/>
            <person name="Earl A."/>
            <person name="Ward D."/>
            <person name="Feldgarden M."/>
            <person name="Gevers D."/>
            <person name="Martens E."/>
            <person name="Sakamoto M."/>
            <person name="Benno Y."/>
            <person name="Suzuki N."/>
            <person name="Matsunaga N."/>
            <person name="Koshihara K."/>
            <person name="Seki M."/>
            <person name="Komiya H."/>
            <person name="Walker B."/>
            <person name="Young S."/>
            <person name="Zeng Q."/>
            <person name="Gargeya S."/>
            <person name="Fitzgerald M."/>
            <person name="Haas B."/>
            <person name="Abouelleil A."/>
            <person name="Allen A.W."/>
            <person name="Alvarado L."/>
            <person name="Arachchi H.M."/>
            <person name="Berlin A.M."/>
            <person name="Chapman S.B."/>
            <person name="Gainer-Dewar J."/>
            <person name="Goldberg J."/>
            <person name="Griggs A."/>
            <person name="Gujja S."/>
            <person name="Hansen M."/>
            <person name="Howarth C."/>
            <person name="Imamovic A."/>
            <person name="Ireland A."/>
            <person name="Larimer J."/>
            <person name="McCowan C."/>
            <person name="Murphy C."/>
            <person name="Pearson M."/>
            <person name="Poon T.W."/>
            <person name="Priest M."/>
            <person name="Roberts A."/>
            <person name="Saif S."/>
            <person name="Shea T."/>
            <person name="Sisk P."/>
            <person name="Sykes S."/>
            <person name="Wortman J."/>
            <person name="Nusbaum C."/>
            <person name="Birren B."/>
        </authorList>
    </citation>
    <scope>NUCLEOTIDE SEQUENCE [LARGE SCALE GENOMIC DNA]</scope>
    <source>
        <strain evidence="4 5">MS-1</strain>
    </source>
</reference>
<feature type="signal peptide" evidence="2">
    <location>
        <begin position="1"/>
        <end position="28"/>
    </location>
</feature>
<accession>A0A0F5IT56</accession>
<dbReference type="Pfam" id="PF09479">
    <property type="entry name" value="Flg_new"/>
    <property type="match status" value="6"/>
</dbReference>
<feature type="chain" id="PRO_5002488836" description="Bacterial repeat domain-containing protein" evidence="2">
    <location>
        <begin position="29"/>
        <end position="1611"/>
    </location>
</feature>
<dbReference type="HOGENOM" id="CLU_256349_0_0_10"/>
<dbReference type="Proteomes" id="UP000033035">
    <property type="component" value="Unassembled WGS sequence"/>
</dbReference>
<organism evidence="4 5">
    <name type="scientific">Parabacteroides gordonii MS-1 = DSM 23371</name>
    <dbReference type="NCBI Taxonomy" id="1203610"/>
    <lineage>
        <taxon>Bacteria</taxon>
        <taxon>Pseudomonadati</taxon>
        <taxon>Bacteroidota</taxon>
        <taxon>Bacteroidia</taxon>
        <taxon>Bacteroidales</taxon>
        <taxon>Tannerellaceae</taxon>
        <taxon>Parabacteroides</taxon>
    </lineage>
</organism>
<evidence type="ECO:0000313" key="5">
    <source>
        <dbReference type="Proteomes" id="UP000033035"/>
    </source>
</evidence>
<dbReference type="GO" id="GO:0030313">
    <property type="term" value="C:cell envelope"/>
    <property type="evidence" value="ECO:0007669"/>
    <property type="project" value="UniProtKB-SubCell"/>
</dbReference>
<gene>
    <name evidence="4" type="ORF">HMPREF1536_04796</name>
</gene>
<feature type="domain" description="Bacterial repeat" evidence="3">
    <location>
        <begin position="1149"/>
        <end position="1214"/>
    </location>
</feature>
<comment type="subcellular location">
    <subcellularLocation>
        <location evidence="1">Cell envelope</location>
    </subcellularLocation>
</comment>
<keyword evidence="5" id="KW-1185">Reference proteome</keyword>
<proteinExistence type="predicted"/>
<dbReference type="InterPro" id="IPR042229">
    <property type="entry name" value="Listeria/Bacterioides_rpt_sf"/>
</dbReference>
<dbReference type="InterPro" id="IPR044060">
    <property type="entry name" value="Bacterial_rp_domain"/>
</dbReference>
<feature type="domain" description="Bacterial repeat" evidence="3">
    <location>
        <begin position="1475"/>
        <end position="1533"/>
    </location>
</feature>
<evidence type="ECO:0000313" key="4">
    <source>
        <dbReference type="EMBL" id="KKB48332.1"/>
    </source>
</evidence>
<dbReference type="Gene3D" id="2.60.40.4270">
    <property type="entry name" value="Listeria-Bacteroides repeat domain"/>
    <property type="match status" value="6"/>
</dbReference>
<dbReference type="NCBIfam" id="TIGR02543">
    <property type="entry name" value="List_Bact_rpt"/>
    <property type="match status" value="3"/>
</dbReference>
<evidence type="ECO:0000259" key="3">
    <source>
        <dbReference type="Pfam" id="PF18998"/>
    </source>
</evidence>
<dbReference type="InterPro" id="IPR013378">
    <property type="entry name" value="InlB-like_B-rpt"/>
</dbReference>
<evidence type="ECO:0000256" key="1">
    <source>
        <dbReference type="ARBA" id="ARBA00004196"/>
    </source>
</evidence>
<evidence type="ECO:0000256" key="2">
    <source>
        <dbReference type="SAM" id="SignalP"/>
    </source>
</evidence>
<dbReference type="PATRIC" id="fig|1203610.3.peg.4890"/>
<name>A0A0F5IT56_9BACT</name>
<dbReference type="Pfam" id="PF18998">
    <property type="entry name" value="Flg_new_2"/>
    <property type="match status" value="3"/>
</dbReference>
<protein>
    <recommendedName>
        <fullName evidence="3">Bacterial repeat domain-containing protein</fullName>
    </recommendedName>
</protein>
<sequence length="1611" mass="177883">MTMNRVINWWIKGVLLAGMMMLAGMAEAVDVSSAEGLASANGFKGKANWSGNKVTLTGNVELTETITIKADGDIVLELNEHNIYNIWKLGNRNKIDIFDIEKGTLTIQGNGSVYNQGTDGNSTIWVNGGTLNVKANIYSEKYAAITITGGCVNIFSGDISSEGSKEALEVQGGTININGGTIRNERSINSSVALKIVGGALNVFDGYIYAKSGTISAHALEKKGGNVQIKGGKFGASCATGERAIDSDVEFSKIFVPGYGINGSDADNSKTSIKGTVEIKPITYNVTYFDGETEITSGITPTEYTVETLPFSLKTLSKEHYNFAHWHYGERNVDKNIVENTTIQDTTGHLSFTAHFTPIEYSIIYERNGGQKESNNPDTYTVETVFTFERPIKPFYKFEGWFDNKNFSGSQITELNKNFYGNPLRLYAKWSPEPYEVDFYDGDTKYQIYDNYTRDIEKGISVLPKPEKQDRVFTGWKQKDGTLVESVSPGTESMNLYASWKLIEFTIQYDPQGGQMDRPSIQYTSDKIGGLTWLAGESVWKEGYAFKGWFPNTEYNEDERITTFPIDKKMGTTSSTDESKVTIRLYAKWEEANYDILFLPRGGSAVRSEDYSLENGVPENKMPKTERRGWEFLGWFDQPEGGNKYTSIAAQPGPDKKKITLYAHWKACDYKLAYVTNGGTLPADVKKTYTVAEVVTLPEPKKEHYDFVGWFTANEGGTKYMENVFYYETGDKTLYARWTPKIYHLSFVTNGGSEIKGSFPFTYGQPIEIDKRTYKTNYDFEGWFVDAGFTKPYDKNTSGSIGGDLTLYAKWGPKHYKIHYDMFHGEELPDDTYTTEESKQLPTNAIRPGFTFAGWYADDMLTVGPVTKIEKGESGDKTFYATWKPGYMVRFTQPENGKIEVKRRGDLLVSGDKVGEGVEITITATPTDAKYGLKALSIGGKTYTTSPQTIKMPANDLYISAIFEDARTVASAPEIITDPENTDNMLTGTVVKVTLKKTDENTTLYYSISDSPKRLYEEPFEVSTDAKQLITLKAFAVKEGYKDGVTVRDMGFGVKKLLVTFDLPAGITAINPLGGEVVSAIAFGGAFEFSLEVDRNYFQSLDSMTVLANDSVLTANANGIYRVEGASKDVKITVKGLESVTYTVTLEQAAEGGHIHFTEDGSDGSLTLPCSKQISVTAVPDLNYKFGGWKNGSQANPGIFTITSDTTLEAVFVPDAKYFTITLPVLEGVAVKPLSGYSTEVLQGGKFHFYLRFADGYHGENLIVKANGVELTANEEGVYSLYRIAGNYSISLEGVVKDSVKLKLAEHVSAVDIATATDAMKARLYPESMISLLATAPDGQYFYKWNDGNSDNPRIVTVREASGLLPLFQPRSGKGDYAKIQLPNVVGAGVGVQVDVHSVEVGGKMPFKVVLLPGYSQSEVKVTANGKLLEEGLSMRAASKSHTLVYSLTNVEKEVKIEIDGLKLDTYEVECLMPEGGRASVSPSGKVKYGSRVTFLATPDPGNIFVKWDDGNTLNPYPYAVNGDVSLQAVFMRRDMAVANENIHLSAIRMYVLSGRLYVETAEDTFLRVWELSGRMLLEKRIPEGCSSHALPEGCYLIKVGNTVTQKIIIR</sequence>
<dbReference type="STRING" id="1203610.HMPREF1536_04796"/>
<dbReference type="EMBL" id="AQHW01000027">
    <property type="protein sequence ID" value="KKB48332.1"/>
    <property type="molecule type" value="Genomic_DNA"/>
</dbReference>
<feature type="domain" description="Bacterial repeat" evidence="3">
    <location>
        <begin position="887"/>
        <end position="965"/>
    </location>
</feature>
<comment type="caution">
    <text evidence="4">The sequence shown here is derived from an EMBL/GenBank/DDBJ whole genome shotgun (WGS) entry which is preliminary data.</text>
</comment>